<evidence type="ECO:0000313" key="2">
    <source>
        <dbReference type="Proteomes" id="UP000266841"/>
    </source>
</evidence>
<keyword evidence="2" id="KW-1185">Reference proteome</keyword>
<comment type="caution">
    <text evidence="1">The sequence shown here is derived from an EMBL/GenBank/DDBJ whole genome shotgun (WGS) entry which is preliminary data.</text>
</comment>
<evidence type="ECO:0000313" key="1">
    <source>
        <dbReference type="EMBL" id="EJK58618.1"/>
    </source>
</evidence>
<protein>
    <submittedName>
        <fullName evidence="1">Uncharacterized protein</fullName>
    </submittedName>
</protein>
<accession>K0RXW1</accession>
<gene>
    <name evidence="1" type="ORF">THAOC_21243</name>
</gene>
<reference evidence="1 2" key="1">
    <citation type="journal article" date="2012" name="Genome Biol.">
        <title>Genome and low-iron response of an oceanic diatom adapted to chronic iron limitation.</title>
        <authorList>
            <person name="Lommer M."/>
            <person name="Specht M."/>
            <person name="Roy A.S."/>
            <person name="Kraemer L."/>
            <person name="Andreson R."/>
            <person name="Gutowska M.A."/>
            <person name="Wolf J."/>
            <person name="Bergner S.V."/>
            <person name="Schilhabel M.B."/>
            <person name="Klostermeier U.C."/>
            <person name="Beiko R.G."/>
            <person name="Rosenstiel P."/>
            <person name="Hippler M."/>
            <person name="Laroche J."/>
        </authorList>
    </citation>
    <scope>NUCLEOTIDE SEQUENCE [LARGE SCALE GENOMIC DNA]</scope>
    <source>
        <strain evidence="1 2">CCMP1005</strain>
    </source>
</reference>
<feature type="non-terminal residue" evidence="1">
    <location>
        <position position="57"/>
    </location>
</feature>
<dbReference type="AlphaFoldDB" id="K0RXW1"/>
<name>K0RXW1_THAOC</name>
<dbReference type="Proteomes" id="UP000266841">
    <property type="component" value="Unassembled WGS sequence"/>
</dbReference>
<sequence>MISSPSFAILGRQRLGQPNLTALDLKIQVGFEPFLDMGFESVQNHDEFLAIPASISN</sequence>
<organism evidence="1 2">
    <name type="scientific">Thalassiosira oceanica</name>
    <name type="common">Marine diatom</name>
    <dbReference type="NCBI Taxonomy" id="159749"/>
    <lineage>
        <taxon>Eukaryota</taxon>
        <taxon>Sar</taxon>
        <taxon>Stramenopiles</taxon>
        <taxon>Ochrophyta</taxon>
        <taxon>Bacillariophyta</taxon>
        <taxon>Coscinodiscophyceae</taxon>
        <taxon>Thalassiosirophycidae</taxon>
        <taxon>Thalassiosirales</taxon>
        <taxon>Thalassiosiraceae</taxon>
        <taxon>Thalassiosira</taxon>
    </lineage>
</organism>
<proteinExistence type="predicted"/>
<dbReference type="EMBL" id="AGNL01024704">
    <property type="protein sequence ID" value="EJK58618.1"/>
    <property type="molecule type" value="Genomic_DNA"/>
</dbReference>